<dbReference type="AlphaFoldDB" id="A0A1J5QU03"/>
<dbReference type="EC" id="2.1.1.193" evidence="3"/>
<dbReference type="PANTHER" id="PTHR30027">
    <property type="entry name" value="RIBOSOMAL RNA SMALL SUBUNIT METHYLTRANSFERASE E"/>
    <property type="match status" value="1"/>
</dbReference>
<dbReference type="Gene3D" id="3.40.1280.10">
    <property type="match status" value="1"/>
</dbReference>
<dbReference type="Pfam" id="PF20260">
    <property type="entry name" value="PUA_4"/>
    <property type="match status" value="1"/>
</dbReference>
<evidence type="ECO:0000256" key="1">
    <source>
        <dbReference type="ARBA" id="ARBA00004496"/>
    </source>
</evidence>
<evidence type="ECO:0000259" key="12">
    <source>
        <dbReference type="Pfam" id="PF20260"/>
    </source>
</evidence>
<dbReference type="NCBIfam" id="NF008692">
    <property type="entry name" value="PRK11713.1-5"/>
    <property type="match status" value="1"/>
</dbReference>
<dbReference type="Pfam" id="PF04452">
    <property type="entry name" value="Methyltrans_RNA"/>
    <property type="match status" value="1"/>
</dbReference>
<evidence type="ECO:0000256" key="3">
    <source>
        <dbReference type="ARBA" id="ARBA00012328"/>
    </source>
</evidence>
<accession>A0A1J5QU03</accession>
<dbReference type="GO" id="GO:0070042">
    <property type="term" value="F:rRNA (uridine-N3-)-methyltransferase activity"/>
    <property type="evidence" value="ECO:0007669"/>
    <property type="project" value="TreeGrafter"/>
</dbReference>
<gene>
    <name evidence="13" type="primary">rsmE_10</name>
    <name evidence="13" type="ORF">GALL_309990</name>
</gene>
<keyword evidence="8" id="KW-0949">S-adenosyl-L-methionine</keyword>
<dbReference type="InterPro" id="IPR046887">
    <property type="entry name" value="RsmE_PUA-like"/>
</dbReference>
<dbReference type="PANTHER" id="PTHR30027:SF3">
    <property type="entry name" value="16S RRNA (URACIL(1498)-N(3))-METHYLTRANSFERASE"/>
    <property type="match status" value="1"/>
</dbReference>
<evidence type="ECO:0000256" key="7">
    <source>
        <dbReference type="ARBA" id="ARBA00022679"/>
    </source>
</evidence>
<keyword evidence="5" id="KW-0698">rRNA processing</keyword>
<evidence type="ECO:0000259" key="11">
    <source>
        <dbReference type="Pfam" id="PF04452"/>
    </source>
</evidence>
<feature type="domain" description="Ribosomal RNA small subunit methyltransferase E methyltransferase" evidence="11">
    <location>
        <begin position="73"/>
        <end position="244"/>
    </location>
</feature>
<dbReference type="InterPro" id="IPR029026">
    <property type="entry name" value="tRNA_m1G_MTases_N"/>
</dbReference>
<dbReference type="NCBIfam" id="TIGR00046">
    <property type="entry name" value="RsmE family RNA methyltransferase"/>
    <property type="match status" value="2"/>
</dbReference>
<evidence type="ECO:0000256" key="4">
    <source>
        <dbReference type="ARBA" id="ARBA00022490"/>
    </source>
</evidence>
<dbReference type="SUPFAM" id="SSF75217">
    <property type="entry name" value="alpha/beta knot"/>
    <property type="match status" value="1"/>
</dbReference>
<comment type="caution">
    <text evidence="13">The sequence shown here is derived from an EMBL/GenBank/DDBJ whole genome shotgun (WGS) entry which is preliminary data.</text>
</comment>
<evidence type="ECO:0000313" key="13">
    <source>
        <dbReference type="EMBL" id="OIQ87142.1"/>
    </source>
</evidence>
<dbReference type="CDD" id="cd18084">
    <property type="entry name" value="RsmE-like"/>
    <property type="match status" value="1"/>
</dbReference>
<keyword evidence="4" id="KW-0963">Cytoplasm</keyword>
<evidence type="ECO:0000256" key="8">
    <source>
        <dbReference type="ARBA" id="ARBA00022691"/>
    </source>
</evidence>
<evidence type="ECO:0000256" key="10">
    <source>
        <dbReference type="ARBA" id="ARBA00047944"/>
    </source>
</evidence>
<dbReference type="GO" id="GO:0005737">
    <property type="term" value="C:cytoplasm"/>
    <property type="evidence" value="ECO:0007669"/>
    <property type="project" value="UniProtKB-SubCell"/>
</dbReference>
<evidence type="ECO:0000256" key="2">
    <source>
        <dbReference type="ARBA" id="ARBA00005528"/>
    </source>
</evidence>
<feature type="domain" description="Ribosomal RNA small subunit methyltransferase E PUA-like" evidence="12">
    <location>
        <begin position="20"/>
        <end position="52"/>
    </location>
</feature>
<evidence type="ECO:0000256" key="5">
    <source>
        <dbReference type="ARBA" id="ARBA00022552"/>
    </source>
</evidence>
<dbReference type="InterPro" id="IPR006700">
    <property type="entry name" value="RsmE"/>
</dbReference>
<keyword evidence="7 13" id="KW-0808">Transferase</keyword>
<dbReference type="InterPro" id="IPR015947">
    <property type="entry name" value="PUA-like_sf"/>
</dbReference>
<comment type="subcellular location">
    <subcellularLocation>
        <location evidence="1">Cytoplasm</location>
    </subcellularLocation>
</comment>
<keyword evidence="6 13" id="KW-0489">Methyltransferase</keyword>
<comment type="function">
    <text evidence="9">Specifically methylates the N3 position of the uracil ring of uridine 1498 (m3U1498) in 16S rRNA. Acts on the fully assembled 30S ribosomal subunit.</text>
</comment>
<dbReference type="GO" id="GO:0070475">
    <property type="term" value="P:rRNA base methylation"/>
    <property type="evidence" value="ECO:0007669"/>
    <property type="project" value="TreeGrafter"/>
</dbReference>
<name>A0A1J5QU03_9ZZZZ</name>
<dbReference type="InterPro" id="IPR046886">
    <property type="entry name" value="RsmE_MTase_dom"/>
</dbReference>
<sequence>MPRLYLSGPLVAGMVDLPPAAVRHAQALRLRAGDALVLFDGSGGEWEARLVNPPPAARVEILRHLPVERELSPAVTLAVGMPANERMDWLVEKATELGAAAVQPLMTSRTVLRLEGERATRRAAHWQAIAQAACEQCGRNRIPVVHAAAGLEAWLASLPPQAGAAPGGAARCVLCAPGQGQALSFAAWAGAGAGWSALTVLSGPEGGLSPEETSLAVRAGFVPVSLGPRVLRAETAPLALLGAWAALSTGS</sequence>
<evidence type="ECO:0000256" key="6">
    <source>
        <dbReference type="ARBA" id="ARBA00022603"/>
    </source>
</evidence>
<dbReference type="SUPFAM" id="SSF88697">
    <property type="entry name" value="PUA domain-like"/>
    <property type="match status" value="1"/>
</dbReference>
<protein>
    <recommendedName>
        <fullName evidence="3">16S rRNA (uracil(1498)-N(3))-methyltransferase</fullName>
        <ecNumber evidence="3">2.1.1.193</ecNumber>
    </recommendedName>
</protein>
<comment type="catalytic activity">
    <reaction evidence="10">
        <text>uridine(1498) in 16S rRNA + S-adenosyl-L-methionine = N(3)-methyluridine(1498) in 16S rRNA + S-adenosyl-L-homocysteine + H(+)</text>
        <dbReference type="Rhea" id="RHEA:42920"/>
        <dbReference type="Rhea" id="RHEA-COMP:10283"/>
        <dbReference type="Rhea" id="RHEA-COMP:10284"/>
        <dbReference type="ChEBI" id="CHEBI:15378"/>
        <dbReference type="ChEBI" id="CHEBI:57856"/>
        <dbReference type="ChEBI" id="CHEBI:59789"/>
        <dbReference type="ChEBI" id="CHEBI:65315"/>
        <dbReference type="ChEBI" id="CHEBI:74502"/>
        <dbReference type="EC" id="2.1.1.193"/>
    </reaction>
</comment>
<evidence type="ECO:0000256" key="9">
    <source>
        <dbReference type="ARBA" id="ARBA00025699"/>
    </source>
</evidence>
<dbReference type="PIRSF" id="PIRSF015601">
    <property type="entry name" value="MTase_slr0722"/>
    <property type="match status" value="1"/>
</dbReference>
<reference evidence="13" key="1">
    <citation type="submission" date="2016-10" db="EMBL/GenBank/DDBJ databases">
        <title>Sequence of Gallionella enrichment culture.</title>
        <authorList>
            <person name="Poehlein A."/>
            <person name="Muehling M."/>
            <person name="Daniel R."/>
        </authorList>
    </citation>
    <scope>NUCLEOTIDE SEQUENCE</scope>
</reference>
<comment type="similarity">
    <text evidence="2">Belongs to the RNA methyltransferase RsmE family.</text>
</comment>
<proteinExistence type="inferred from homology"/>
<dbReference type="EMBL" id="MLJW01000438">
    <property type="protein sequence ID" value="OIQ87142.1"/>
    <property type="molecule type" value="Genomic_DNA"/>
</dbReference>
<organism evidence="13">
    <name type="scientific">mine drainage metagenome</name>
    <dbReference type="NCBI Taxonomy" id="410659"/>
    <lineage>
        <taxon>unclassified sequences</taxon>
        <taxon>metagenomes</taxon>
        <taxon>ecological metagenomes</taxon>
    </lineage>
</organism>
<dbReference type="InterPro" id="IPR029028">
    <property type="entry name" value="Alpha/beta_knot_MTases"/>
</dbReference>